<dbReference type="PATRIC" id="fig|188932.3.peg.901"/>
<reference evidence="1 2" key="1">
    <citation type="submission" date="2016-03" db="EMBL/GenBank/DDBJ databases">
        <title>Complete genome sequence of Pedobacter cryoconitis PAMC 27485.</title>
        <authorList>
            <person name="Lee J."/>
            <person name="Kim O.-S."/>
        </authorList>
    </citation>
    <scope>NUCLEOTIDE SEQUENCE [LARGE SCALE GENOMIC DNA]</scope>
    <source>
        <strain evidence="1 2">PAMC 27485</strain>
    </source>
</reference>
<name>A0A127V9B2_9SPHI</name>
<proteinExistence type="predicted"/>
<accession>A0A127V9B2</accession>
<dbReference type="Proteomes" id="UP000071561">
    <property type="component" value="Chromosome"/>
</dbReference>
<sequence length="240" mass="28350">MKKNMKIYLISYGDARYARQIEFFKETALASSFFDEVTIFSPEDLEPVFSKHFQEVLNQRRGGGYWIWKPYLIQRVLESLDDDDILIYCDAGCMINSNGSKRFKEYIGLLTQSATGCISFELPHKEIEYTKQEVFDHFSPPENVIHSNQLMATVIMLKKCQHTTHLVNKWYASLCENPMLFTDDKNETTQHQEFIDHRHDQSVFSILRKTYQSEIIPDETYFLDFIREGQPYPIWASRLR</sequence>
<gene>
    <name evidence="1" type="ORF">AY601_0876</name>
</gene>
<evidence type="ECO:0000313" key="2">
    <source>
        <dbReference type="Proteomes" id="UP000071561"/>
    </source>
</evidence>
<organism evidence="1 2">
    <name type="scientific">Pedobacter cryoconitis</name>
    <dbReference type="NCBI Taxonomy" id="188932"/>
    <lineage>
        <taxon>Bacteria</taxon>
        <taxon>Pseudomonadati</taxon>
        <taxon>Bacteroidota</taxon>
        <taxon>Sphingobacteriia</taxon>
        <taxon>Sphingobacteriales</taxon>
        <taxon>Sphingobacteriaceae</taxon>
        <taxon>Pedobacter</taxon>
    </lineage>
</organism>
<dbReference type="KEGG" id="pcm:AY601_0876"/>
<keyword evidence="2" id="KW-1185">Reference proteome</keyword>
<dbReference type="EMBL" id="CP014504">
    <property type="protein sequence ID" value="AMP97817.1"/>
    <property type="molecule type" value="Genomic_DNA"/>
</dbReference>
<dbReference type="AlphaFoldDB" id="A0A127V9B2"/>
<evidence type="ECO:0000313" key="1">
    <source>
        <dbReference type="EMBL" id="AMP97817.1"/>
    </source>
</evidence>
<protein>
    <submittedName>
        <fullName evidence="1">Uncharacterized protein</fullName>
    </submittedName>
</protein>